<dbReference type="Pfam" id="PF00067">
    <property type="entry name" value="p450"/>
    <property type="match status" value="1"/>
</dbReference>
<dbReference type="InterPro" id="IPR001128">
    <property type="entry name" value="Cyt_P450"/>
</dbReference>
<keyword evidence="2" id="KW-1185">Reference proteome</keyword>
<dbReference type="PRINTS" id="PR00463">
    <property type="entry name" value="EP450I"/>
</dbReference>
<dbReference type="SUPFAM" id="SSF48264">
    <property type="entry name" value="Cytochrome P450"/>
    <property type="match status" value="1"/>
</dbReference>
<protein>
    <submittedName>
        <fullName evidence="1">Uncharacterized protein</fullName>
    </submittedName>
</protein>
<gene>
    <name evidence="1" type="ORF">V6N11_023941</name>
</gene>
<sequence length="96" mass="10747">MMAAVDNPSNALEWALAEMLNKPETQRKAIDELDNVVGKDRVVQESDFPKLNYIKACAREVFRLHPISPFIPPHVSVTDTTVGDHFIPKGSYVVLN</sequence>
<dbReference type="Proteomes" id="UP001396334">
    <property type="component" value="Unassembled WGS sequence"/>
</dbReference>
<dbReference type="PANTHER" id="PTHR24281">
    <property type="entry name" value="STEROID 21-HYDROXYLASE-RELATED"/>
    <property type="match status" value="1"/>
</dbReference>
<dbReference type="InterPro" id="IPR036396">
    <property type="entry name" value="Cyt_P450_sf"/>
</dbReference>
<accession>A0ABR2TNX4</accession>
<organism evidence="1 2">
    <name type="scientific">Hibiscus sabdariffa</name>
    <name type="common">roselle</name>
    <dbReference type="NCBI Taxonomy" id="183260"/>
    <lineage>
        <taxon>Eukaryota</taxon>
        <taxon>Viridiplantae</taxon>
        <taxon>Streptophyta</taxon>
        <taxon>Embryophyta</taxon>
        <taxon>Tracheophyta</taxon>
        <taxon>Spermatophyta</taxon>
        <taxon>Magnoliopsida</taxon>
        <taxon>eudicotyledons</taxon>
        <taxon>Gunneridae</taxon>
        <taxon>Pentapetalae</taxon>
        <taxon>rosids</taxon>
        <taxon>malvids</taxon>
        <taxon>Malvales</taxon>
        <taxon>Malvaceae</taxon>
        <taxon>Malvoideae</taxon>
        <taxon>Hibiscus</taxon>
    </lineage>
</organism>
<evidence type="ECO:0000313" key="1">
    <source>
        <dbReference type="EMBL" id="KAK9039104.1"/>
    </source>
</evidence>
<dbReference type="Gene3D" id="1.10.630.10">
    <property type="entry name" value="Cytochrome P450"/>
    <property type="match status" value="1"/>
</dbReference>
<reference evidence="1 2" key="1">
    <citation type="journal article" date="2024" name="G3 (Bethesda)">
        <title>Genome assembly of Hibiscus sabdariffa L. provides insights into metabolisms of medicinal natural products.</title>
        <authorList>
            <person name="Kim T."/>
        </authorList>
    </citation>
    <scope>NUCLEOTIDE SEQUENCE [LARGE SCALE GENOMIC DNA]</scope>
    <source>
        <strain evidence="1">TK-2024</strain>
        <tissue evidence="1">Old leaves</tissue>
    </source>
</reference>
<dbReference type="EMBL" id="JBBPBN010000005">
    <property type="protein sequence ID" value="KAK9039104.1"/>
    <property type="molecule type" value="Genomic_DNA"/>
</dbReference>
<evidence type="ECO:0000313" key="2">
    <source>
        <dbReference type="Proteomes" id="UP001396334"/>
    </source>
</evidence>
<name>A0ABR2TNX4_9ROSI</name>
<proteinExistence type="predicted"/>
<dbReference type="InterPro" id="IPR002401">
    <property type="entry name" value="Cyt_P450_E_grp-I"/>
</dbReference>
<comment type="caution">
    <text evidence="1">The sequence shown here is derived from an EMBL/GenBank/DDBJ whole genome shotgun (WGS) entry which is preliminary data.</text>
</comment>